<gene>
    <name evidence="1" type="ORF">ANN_07813</name>
</gene>
<sequence length="93" mass="10548">MGFCKVRSTFHAVTNLMADIKNAMQHSEGKLYALFHGLKPMDTNGHCVPILNYGIQITREPLKKRDMALREGVKTTFLKRTLAVSRYIPSQLV</sequence>
<comment type="caution">
    <text evidence="1">The sequence shown here is derived from an EMBL/GenBank/DDBJ whole genome shotgun (WGS) entry which is preliminary data.</text>
</comment>
<organism evidence="1 2">
    <name type="scientific">Periplaneta americana</name>
    <name type="common">American cockroach</name>
    <name type="synonym">Blatta americana</name>
    <dbReference type="NCBI Taxonomy" id="6978"/>
    <lineage>
        <taxon>Eukaryota</taxon>
        <taxon>Metazoa</taxon>
        <taxon>Ecdysozoa</taxon>
        <taxon>Arthropoda</taxon>
        <taxon>Hexapoda</taxon>
        <taxon>Insecta</taxon>
        <taxon>Pterygota</taxon>
        <taxon>Neoptera</taxon>
        <taxon>Polyneoptera</taxon>
        <taxon>Dictyoptera</taxon>
        <taxon>Blattodea</taxon>
        <taxon>Blattoidea</taxon>
        <taxon>Blattidae</taxon>
        <taxon>Blattinae</taxon>
        <taxon>Periplaneta</taxon>
    </lineage>
</organism>
<name>A0ABQ8T174_PERAM</name>
<reference evidence="1 2" key="1">
    <citation type="journal article" date="2022" name="Allergy">
        <title>Genome assembly and annotation of Periplaneta americana reveal a comprehensive cockroach allergen profile.</title>
        <authorList>
            <person name="Wang L."/>
            <person name="Xiong Q."/>
            <person name="Saelim N."/>
            <person name="Wang L."/>
            <person name="Nong W."/>
            <person name="Wan A.T."/>
            <person name="Shi M."/>
            <person name="Liu X."/>
            <person name="Cao Q."/>
            <person name="Hui J.H.L."/>
            <person name="Sookrung N."/>
            <person name="Leung T.F."/>
            <person name="Tungtrongchitr A."/>
            <person name="Tsui S.K.W."/>
        </authorList>
    </citation>
    <scope>NUCLEOTIDE SEQUENCE [LARGE SCALE GENOMIC DNA]</scope>
    <source>
        <strain evidence="1">PWHHKU_190912</strain>
    </source>
</reference>
<proteinExistence type="predicted"/>
<evidence type="ECO:0000313" key="2">
    <source>
        <dbReference type="Proteomes" id="UP001148838"/>
    </source>
</evidence>
<evidence type="ECO:0000313" key="1">
    <source>
        <dbReference type="EMBL" id="KAJ4439685.1"/>
    </source>
</evidence>
<protein>
    <submittedName>
        <fullName evidence="1">Uncharacterized protein</fullName>
    </submittedName>
</protein>
<accession>A0ABQ8T174</accession>
<keyword evidence="2" id="KW-1185">Reference proteome</keyword>
<dbReference type="EMBL" id="JAJSOF020000017">
    <property type="protein sequence ID" value="KAJ4439685.1"/>
    <property type="molecule type" value="Genomic_DNA"/>
</dbReference>
<dbReference type="Proteomes" id="UP001148838">
    <property type="component" value="Unassembled WGS sequence"/>
</dbReference>